<sequence>MTLTAAEIDRLPHVPISTFKSNPAHYLKSGAAVTTHGRVSAAFIPVSDDTDQKSDTALEAAKARLRLLARLADDEVVTEELERLTASRDTDMVGEPR</sequence>
<dbReference type="KEGG" id="lse:F1C12_21440"/>
<dbReference type="EMBL" id="CP043641">
    <property type="protein sequence ID" value="QNE37419.1"/>
    <property type="molecule type" value="Genomic_DNA"/>
</dbReference>
<evidence type="ECO:0008006" key="3">
    <source>
        <dbReference type="Google" id="ProtNLM"/>
    </source>
</evidence>
<gene>
    <name evidence="1" type="ORF">F1C12_21440</name>
</gene>
<evidence type="ECO:0000313" key="2">
    <source>
        <dbReference type="Proteomes" id="UP000515511"/>
    </source>
</evidence>
<dbReference type="Proteomes" id="UP000515511">
    <property type="component" value="Chromosome"/>
</dbReference>
<dbReference type="AlphaFoldDB" id="A0A7G6YG04"/>
<reference evidence="2" key="1">
    <citation type="submission" date="2019-09" db="EMBL/GenBank/DDBJ databases">
        <title>Antimicrobial potential of Antarctic Bacteria.</title>
        <authorList>
            <person name="Benaud N."/>
            <person name="Edwards R.J."/>
            <person name="Ferrari B.C."/>
        </authorList>
    </citation>
    <scope>NUCLEOTIDE SEQUENCE [LARGE SCALE GENOMIC DNA]</scope>
    <source>
        <strain evidence="2">INR9</strain>
    </source>
</reference>
<protein>
    <recommendedName>
        <fullName evidence="3">Type II toxin-antitoxin system Phd/YefM family antitoxin</fullName>
    </recommendedName>
</protein>
<dbReference type="RefSeq" id="WP_185276832.1">
    <property type="nucleotide sequence ID" value="NZ_CP043641.1"/>
</dbReference>
<proteinExistence type="predicted"/>
<name>A0A7G6YG04_9MICO</name>
<accession>A0A7G6YG04</accession>
<organism evidence="1 2">
    <name type="scientific">Leifsonia shinshuensis</name>
    <dbReference type="NCBI Taxonomy" id="150026"/>
    <lineage>
        <taxon>Bacteria</taxon>
        <taxon>Bacillati</taxon>
        <taxon>Actinomycetota</taxon>
        <taxon>Actinomycetes</taxon>
        <taxon>Micrococcales</taxon>
        <taxon>Microbacteriaceae</taxon>
        <taxon>Leifsonia</taxon>
    </lineage>
</organism>
<evidence type="ECO:0000313" key="1">
    <source>
        <dbReference type="EMBL" id="QNE37419.1"/>
    </source>
</evidence>